<protein>
    <submittedName>
        <fullName evidence="3">DegT/DnrJ/EryC1/StrS family aminotransferase</fullName>
    </submittedName>
</protein>
<dbReference type="PIRSF" id="PIRSF000390">
    <property type="entry name" value="PLP_StrS"/>
    <property type="match status" value="1"/>
</dbReference>
<dbReference type="PANTHER" id="PTHR30244">
    <property type="entry name" value="TRANSAMINASE"/>
    <property type="match status" value="1"/>
</dbReference>
<dbReference type="InterPro" id="IPR015421">
    <property type="entry name" value="PyrdxlP-dep_Trfase_major"/>
</dbReference>
<keyword evidence="3" id="KW-0808">Transferase</keyword>
<evidence type="ECO:0000256" key="1">
    <source>
        <dbReference type="ARBA" id="ARBA00001933"/>
    </source>
</evidence>
<name>A0A5C8ZE34_9ACTN</name>
<dbReference type="GO" id="GO:0008483">
    <property type="term" value="F:transaminase activity"/>
    <property type="evidence" value="ECO:0007669"/>
    <property type="project" value="UniProtKB-KW"/>
</dbReference>
<reference evidence="3 4" key="1">
    <citation type="submission" date="2019-07" db="EMBL/GenBank/DDBJ databases">
        <title>Quadrisphaera sp. strain DD2A genome sequencing and assembly.</title>
        <authorList>
            <person name="Kim I."/>
        </authorList>
    </citation>
    <scope>NUCLEOTIDE SEQUENCE [LARGE SCALE GENOMIC DNA]</scope>
    <source>
        <strain evidence="3 4">DD2A</strain>
    </source>
</reference>
<keyword evidence="2" id="KW-0663">Pyridoxal phosphate</keyword>
<dbReference type="InterPro" id="IPR000653">
    <property type="entry name" value="DegT/StrS_aminotransferase"/>
</dbReference>
<dbReference type="AlphaFoldDB" id="A0A5C8ZE34"/>
<dbReference type="Gene3D" id="3.90.1150.10">
    <property type="entry name" value="Aspartate Aminotransferase, domain 1"/>
    <property type="match status" value="1"/>
</dbReference>
<dbReference type="OrthoDB" id="5342089at2"/>
<comment type="cofactor">
    <cofactor evidence="1">
        <name>pyridoxal 5'-phosphate</name>
        <dbReference type="ChEBI" id="CHEBI:597326"/>
    </cofactor>
</comment>
<dbReference type="InterPro" id="IPR015422">
    <property type="entry name" value="PyrdxlP-dep_Trfase_small"/>
</dbReference>
<dbReference type="Proteomes" id="UP000321234">
    <property type="component" value="Unassembled WGS sequence"/>
</dbReference>
<dbReference type="PANTHER" id="PTHR30244:SF34">
    <property type="entry name" value="DTDP-4-AMINO-4,6-DIDEOXYGALACTOSE TRANSAMINASE"/>
    <property type="match status" value="1"/>
</dbReference>
<dbReference type="GO" id="GO:0030170">
    <property type="term" value="F:pyridoxal phosphate binding"/>
    <property type="evidence" value="ECO:0007669"/>
    <property type="project" value="TreeGrafter"/>
</dbReference>
<keyword evidence="3" id="KW-0032">Aminotransferase</keyword>
<gene>
    <name evidence="3" type="ORF">FMM08_16325</name>
</gene>
<dbReference type="GO" id="GO:0000271">
    <property type="term" value="P:polysaccharide biosynthetic process"/>
    <property type="evidence" value="ECO:0007669"/>
    <property type="project" value="TreeGrafter"/>
</dbReference>
<dbReference type="CDD" id="cd00616">
    <property type="entry name" value="AHBA_syn"/>
    <property type="match status" value="1"/>
</dbReference>
<comment type="caution">
    <text evidence="3">The sequence shown here is derived from an EMBL/GenBank/DDBJ whole genome shotgun (WGS) entry which is preliminary data.</text>
</comment>
<dbReference type="SUPFAM" id="SSF53383">
    <property type="entry name" value="PLP-dependent transferases"/>
    <property type="match status" value="1"/>
</dbReference>
<proteinExistence type="inferred from homology"/>
<sequence length="388" mass="41835">MALPLATSTWDHREYAALQEVIASGQFTMGAHVHAFEHAFAEQFGAAHAVMVNSGSSANLLMVAAAVLDDRIDLNPGDEVLVTAVSWATTYYPLAQYGLRPVLVDVDPLTLNIDLDAARERCGPRTKGLMAVNLLGNPNRFDDLQQLADDCGLVVLEDNCESMGATFDDRSAGTFGLMGTFSTFFSHHISTMEGGVIVTDDDHLRDMLLSLRSHGWTRNLPADSALRSAGVHGFHDLFHFVLPGYNVRPLEMSGAVGLHQLEKLPTMVAIRRANADAFRDAMSSVPGVRLQQEVGESSWFGFSCVLEGHLAGRRDEVVAALAAAGVQTRPVVAGNFARNPVMRHLNADVSAPLPNADQVHVDGFYLGNHHYALDGALLEVADVLGGLR</sequence>
<organism evidence="3 4">
    <name type="scientific">Quadrisphaera setariae</name>
    <dbReference type="NCBI Taxonomy" id="2593304"/>
    <lineage>
        <taxon>Bacteria</taxon>
        <taxon>Bacillati</taxon>
        <taxon>Actinomycetota</taxon>
        <taxon>Actinomycetes</taxon>
        <taxon>Kineosporiales</taxon>
        <taxon>Kineosporiaceae</taxon>
        <taxon>Quadrisphaera</taxon>
    </lineage>
</organism>
<evidence type="ECO:0000313" key="3">
    <source>
        <dbReference type="EMBL" id="TXR55176.1"/>
    </source>
</evidence>
<dbReference type="EMBL" id="VKAC01000010">
    <property type="protein sequence ID" value="TXR55176.1"/>
    <property type="molecule type" value="Genomic_DNA"/>
</dbReference>
<dbReference type="Pfam" id="PF01041">
    <property type="entry name" value="DegT_DnrJ_EryC1"/>
    <property type="match status" value="1"/>
</dbReference>
<accession>A0A5C8ZE34</accession>
<keyword evidence="4" id="KW-1185">Reference proteome</keyword>
<evidence type="ECO:0000313" key="4">
    <source>
        <dbReference type="Proteomes" id="UP000321234"/>
    </source>
</evidence>
<dbReference type="Gene3D" id="3.40.640.10">
    <property type="entry name" value="Type I PLP-dependent aspartate aminotransferase-like (Major domain)"/>
    <property type="match status" value="1"/>
</dbReference>
<comment type="similarity">
    <text evidence="2">Belongs to the DegT/DnrJ/EryC1 family.</text>
</comment>
<dbReference type="InterPro" id="IPR015424">
    <property type="entry name" value="PyrdxlP-dep_Trfase"/>
</dbReference>
<evidence type="ECO:0000256" key="2">
    <source>
        <dbReference type="RuleBase" id="RU004508"/>
    </source>
</evidence>